<protein>
    <recommendedName>
        <fullName evidence="2">DUF6993 domain-containing protein</fullName>
    </recommendedName>
</protein>
<feature type="compositionally biased region" description="Low complexity" evidence="1">
    <location>
        <begin position="48"/>
        <end position="64"/>
    </location>
</feature>
<evidence type="ECO:0000313" key="4">
    <source>
        <dbReference type="Proteomes" id="UP000230161"/>
    </source>
</evidence>
<accession>A0A2M9BZJ4</accession>
<feature type="region of interest" description="Disordered" evidence="1">
    <location>
        <begin position="48"/>
        <end position="72"/>
    </location>
</feature>
<keyword evidence="4" id="KW-1185">Reference proteome</keyword>
<sequence>MSRRAEQWVAQIEDGTRGNREGRSGSARTRAMATVVVAAALTIGLAACTPPDTTPSPTETQTDSAAPSETPAPQPVFLPDLGATENLPFFDLVNNGVVAADANAKGPAFIDALAAAGFTKADMEVTFDTTSVNLDADSVQFAVRFKGECLVGQYGPASGGYHSMVAHMLATNTCLVGQTRQIDW</sequence>
<name>A0A2M9BZJ4_9MICO</name>
<evidence type="ECO:0000313" key="3">
    <source>
        <dbReference type="EMBL" id="PJJ63511.1"/>
    </source>
</evidence>
<gene>
    <name evidence="3" type="ORF">CLV54_1179</name>
</gene>
<evidence type="ECO:0000256" key="1">
    <source>
        <dbReference type="SAM" id="MobiDB-lite"/>
    </source>
</evidence>
<evidence type="ECO:0000259" key="2">
    <source>
        <dbReference type="Pfam" id="PF22504"/>
    </source>
</evidence>
<reference evidence="3 4" key="1">
    <citation type="submission" date="2017-11" db="EMBL/GenBank/DDBJ databases">
        <title>Genomic Encyclopedia of Archaeal and Bacterial Type Strains, Phase II (KMG-II): From Individual Species to Whole Genera.</title>
        <authorList>
            <person name="Goeker M."/>
        </authorList>
    </citation>
    <scope>NUCLEOTIDE SEQUENCE [LARGE SCALE GENOMIC DNA]</scope>
    <source>
        <strain evidence="3 4">DSM 25625</strain>
    </source>
</reference>
<dbReference type="InterPro" id="IPR054262">
    <property type="entry name" value="DUF6993"/>
</dbReference>
<dbReference type="AlphaFoldDB" id="A0A2M9BZJ4"/>
<dbReference type="Pfam" id="PF22504">
    <property type="entry name" value="DUF6993"/>
    <property type="match status" value="1"/>
</dbReference>
<dbReference type="Proteomes" id="UP000230161">
    <property type="component" value="Unassembled WGS sequence"/>
</dbReference>
<proteinExistence type="predicted"/>
<dbReference type="EMBL" id="PGFB01000002">
    <property type="protein sequence ID" value="PJJ63511.1"/>
    <property type="molecule type" value="Genomic_DNA"/>
</dbReference>
<organism evidence="3 4">
    <name type="scientific">Compostimonas suwonensis</name>
    <dbReference type="NCBI Taxonomy" id="1048394"/>
    <lineage>
        <taxon>Bacteria</taxon>
        <taxon>Bacillati</taxon>
        <taxon>Actinomycetota</taxon>
        <taxon>Actinomycetes</taxon>
        <taxon>Micrococcales</taxon>
        <taxon>Microbacteriaceae</taxon>
        <taxon>Compostimonas</taxon>
    </lineage>
</organism>
<comment type="caution">
    <text evidence="3">The sequence shown here is derived from an EMBL/GenBank/DDBJ whole genome shotgun (WGS) entry which is preliminary data.</text>
</comment>
<feature type="domain" description="DUF6993" evidence="2">
    <location>
        <begin position="95"/>
        <end position="178"/>
    </location>
</feature>